<accession>A0A067MPR5</accession>
<dbReference type="Gene3D" id="1.10.150.240">
    <property type="entry name" value="Putative phosphatase, domain 2"/>
    <property type="match status" value="1"/>
</dbReference>
<evidence type="ECO:0008006" key="3">
    <source>
        <dbReference type="Google" id="ProtNLM"/>
    </source>
</evidence>
<dbReference type="SFLD" id="SFLDS00003">
    <property type="entry name" value="Haloacid_Dehalogenase"/>
    <property type="match status" value="1"/>
</dbReference>
<dbReference type="FunFam" id="1.10.150.240:FF:000001">
    <property type="entry name" value="Haloacid dehalogenase-like hydrolase domain"/>
    <property type="match status" value="1"/>
</dbReference>
<dbReference type="InterPro" id="IPR036412">
    <property type="entry name" value="HAD-like_sf"/>
</dbReference>
<dbReference type="InParanoid" id="A0A067MPR5"/>
<dbReference type="EMBL" id="KL198041">
    <property type="protein sequence ID" value="KDQ13827.1"/>
    <property type="molecule type" value="Genomic_DNA"/>
</dbReference>
<dbReference type="Proteomes" id="UP000027195">
    <property type="component" value="Unassembled WGS sequence"/>
</dbReference>
<dbReference type="PANTHER" id="PTHR18901">
    <property type="entry name" value="2-DEOXYGLUCOSE-6-PHOSPHATE PHOSPHATASE 2"/>
    <property type="match status" value="1"/>
</dbReference>
<dbReference type="SUPFAM" id="SSF56784">
    <property type="entry name" value="HAD-like"/>
    <property type="match status" value="1"/>
</dbReference>
<protein>
    <recommendedName>
        <fullName evidence="3">HAD-like protein</fullName>
    </recommendedName>
</protein>
<dbReference type="AlphaFoldDB" id="A0A067MPR5"/>
<gene>
    <name evidence="1" type="ORF">BOTBODRAFT_361719</name>
</gene>
<dbReference type="InterPro" id="IPR023198">
    <property type="entry name" value="PGP-like_dom2"/>
</dbReference>
<evidence type="ECO:0000313" key="1">
    <source>
        <dbReference type="EMBL" id="KDQ13827.1"/>
    </source>
</evidence>
<dbReference type="SFLD" id="SFLDG01129">
    <property type="entry name" value="C1.5:_HAD__Beta-PGM__Phosphata"/>
    <property type="match status" value="1"/>
</dbReference>
<dbReference type="STRING" id="930990.A0A067MPR5"/>
<sequence length="251" mass="27579">MQSGSQVEYVIFDMDGLLIDSYPIYTSAINTVLGRYGKKLTWDIKARIMGKSERQGSELLLSFFPDIDLTVDQYIKERRVLQDPLWSTTSLLPGAERLVNHLHAHGIPTAVATSSTRRNFDLKTSHLGSVFDLFRGNVVCSDDKQIAPGRGKPHPDVFLAAARALERSVGDGDVGQAGAEERLERSKGLVFEDAINGVIAGARAGMKVVWVPDPELKALYPPSEVIASAILDSLDDFIPQEWGLPPYLLSE</sequence>
<name>A0A067MPR5_BOTB1</name>
<dbReference type="Gene3D" id="3.40.50.1000">
    <property type="entry name" value="HAD superfamily/HAD-like"/>
    <property type="match status" value="1"/>
</dbReference>
<dbReference type="PANTHER" id="PTHR18901:SF38">
    <property type="entry name" value="PSEUDOURIDINE-5'-PHOSPHATASE"/>
    <property type="match status" value="1"/>
</dbReference>
<dbReference type="Pfam" id="PF00702">
    <property type="entry name" value="Hydrolase"/>
    <property type="match status" value="1"/>
</dbReference>
<keyword evidence="2" id="KW-1185">Reference proteome</keyword>
<dbReference type="GO" id="GO:0016791">
    <property type="term" value="F:phosphatase activity"/>
    <property type="evidence" value="ECO:0007669"/>
    <property type="project" value="TreeGrafter"/>
</dbReference>
<dbReference type="FunCoup" id="A0A067MPR5">
    <property type="interactions" value="29"/>
</dbReference>
<dbReference type="OrthoDB" id="40579at2759"/>
<dbReference type="InterPro" id="IPR023214">
    <property type="entry name" value="HAD_sf"/>
</dbReference>
<evidence type="ECO:0000313" key="2">
    <source>
        <dbReference type="Proteomes" id="UP000027195"/>
    </source>
</evidence>
<reference evidence="2" key="1">
    <citation type="journal article" date="2014" name="Proc. Natl. Acad. Sci. U.S.A.">
        <title>Extensive sampling of basidiomycete genomes demonstrates inadequacy of the white-rot/brown-rot paradigm for wood decay fungi.</title>
        <authorList>
            <person name="Riley R."/>
            <person name="Salamov A.A."/>
            <person name="Brown D.W."/>
            <person name="Nagy L.G."/>
            <person name="Floudas D."/>
            <person name="Held B.W."/>
            <person name="Levasseur A."/>
            <person name="Lombard V."/>
            <person name="Morin E."/>
            <person name="Otillar R."/>
            <person name="Lindquist E.A."/>
            <person name="Sun H."/>
            <person name="LaButti K.M."/>
            <person name="Schmutz J."/>
            <person name="Jabbour D."/>
            <person name="Luo H."/>
            <person name="Baker S.E."/>
            <person name="Pisabarro A.G."/>
            <person name="Walton J.D."/>
            <person name="Blanchette R.A."/>
            <person name="Henrissat B."/>
            <person name="Martin F."/>
            <person name="Cullen D."/>
            <person name="Hibbett D.S."/>
            <person name="Grigoriev I.V."/>
        </authorList>
    </citation>
    <scope>NUCLEOTIDE SEQUENCE [LARGE SCALE GENOMIC DNA]</scope>
    <source>
        <strain evidence="2">FD-172 SS1</strain>
    </source>
</reference>
<organism evidence="1 2">
    <name type="scientific">Botryobasidium botryosum (strain FD-172 SS1)</name>
    <dbReference type="NCBI Taxonomy" id="930990"/>
    <lineage>
        <taxon>Eukaryota</taxon>
        <taxon>Fungi</taxon>
        <taxon>Dikarya</taxon>
        <taxon>Basidiomycota</taxon>
        <taxon>Agaricomycotina</taxon>
        <taxon>Agaricomycetes</taxon>
        <taxon>Cantharellales</taxon>
        <taxon>Botryobasidiaceae</taxon>
        <taxon>Botryobasidium</taxon>
    </lineage>
</organism>
<proteinExistence type="predicted"/>
<dbReference type="HOGENOM" id="CLU_045011_13_0_1"/>